<name>A0A8J6F9F7_ELECQ</name>
<protein>
    <submittedName>
        <fullName evidence="1">Uncharacterized protein</fullName>
    </submittedName>
</protein>
<organism evidence="1 2">
    <name type="scientific">Eleutherodactylus coqui</name>
    <name type="common">Puerto Rican coqui</name>
    <dbReference type="NCBI Taxonomy" id="57060"/>
    <lineage>
        <taxon>Eukaryota</taxon>
        <taxon>Metazoa</taxon>
        <taxon>Chordata</taxon>
        <taxon>Craniata</taxon>
        <taxon>Vertebrata</taxon>
        <taxon>Euteleostomi</taxon>
        <taxon>Amphibia</taxon>
        <taxon>Batrachia</taxon>
        <taxon>Anura</taxon>
        <taxon>Neobatrachia</taxon>
        <taxon>Hyloidea</taxon>
        <taxon>Eleutherodactylidae</taxon>
        <taxon>Eleutherodactylinae</taxon>
        <taxon>Eleutherodactylus</taxon>
        <taxon>Eleutherodactylus</taxon>
    </lineage>
</organism>
<gene>
    <name evidence="1" type="ORF">GDO78_011279</name>
</gene>
<reference evidence="1" key="1">
    <citation type="thesis" date="2020" institute="ProQuest LLC" country="789 East Eisenhower Parkway, Ann Arbor, MI, USA">
        <title>Comparative Genomics and Chromosome Evolution.</title>
        <authorList>
            <person name="Mudd A.B."/>
        </authorList>
    </citation>
    <scope>NUCLEOTIDE SEQUENCE</scope>
    <source>
        <strain evidence="1">HN-11 Male</strain>
        <tissue evidence="1">Kidney and liver</tissue>
    </source>
</reference>
<proteinExistence type="predicted"/>
<evidence type="ECO:0000313" key="2">
    <source>
        <dbReference type="Proteomes" id="UP000770717"/>
    </source>
</evidence>
<sequence length="83" mass="9220">MPSSLLEEATFQHSAIKTPAYFIWGASGPPCSCLAAVPAGILPPIYQFPHIQQITNGNTPNDIKINKILHLIRNYHNDTYCRV</sequence>
<dbReference type="AlphaFoldDB" id="A0A8J6F9F7"/>
<dbReference type="Proteomes" id="UP000770717">
    <property type="component" value="Unassembled WGS sequence"/>
</dbReference>
<comment type="caution">
    <text evidence="1">The sequence shown here is derived from an EMBL/GenBank/DDBJ whole genome shotgun (WGS) entry which is preliminary data.</text>
</comment>
<evidence type="ECO:0000313" key="1">
    <source>
        <dbReference type="EMBL" id="KAG9482519.1"/>
    </source>
</evidence>
<dbReference type="EMBL" id="WNTK01000006">
    <property type="protein sequence ID" value="KAG9482519.1"/>
    <property type="molecule type" value="Genomic_DNA"/>
</dbReference>
<accession>A0A8J6F9F7</accession>
<keyword evidence="2" id="KW-1185">Reference proteome</keyword>